<sequence>MNDPVINNGEDPVFWIMTPCNWESAALTHLIKSFGWNVSKTGRLDDNCPTCPPDKTPSMMLAVIGEREIKSGTLLELFEKQPDMPIALLLRRQQESPLPVNLPPNVMATIDANHSSLLVHSALQLALAGHRVLTDHGAHPSKPSAKGKPAPSTALMDLLTGREREVSHEISRGRSNKEIARRLGISPNTVNAHAAAIRQKLGVSNRTQIAYHFSNSEGVPSRSPSPLSPH</sequence>
<name>A0A0F9JJW7_9ZZZZ</name>
<dbReference type="InterPro" id="IPR016032">
    <property type="entry name" value="Sig_transdc_resp-reg_C-effctor"/>
</dbReference>
<protein>
    <recommendedName>
        <fullName evidence="4">HTH luxR-type domain-containing protein</fullName>
    </recommendedName>
</protein>
<dbReference type="SUPFAM" id="SSF46894">
    <property type="entry name" value="C-terminal effector domain of the bipartite response regulators"/>
    <property type="match status" value="1"/>
</dbReference>
<dbReference type="PROSITE" id="PS50043">
    <property type="entry name" value="HTH_LUXR_2"/>
    <property type="match status" value="1"/>
</dbReference>
<evidence type="ECO:0000313" key="5">
    <source>
        <dbReference type="EMBL" id="KKM70164.1"/>
    </source>
</evidence>
<reference evidence="5" key="1">
    <citation type="journal article" date="2015" name="Nature">
        <title>Complex archaea that bridge the gap between prokaryotes and eukaryotes.</title>
        <authorList>
            <person name="Spang A."/>
            <person name="Saw J.H."/>
            <person name="Jorgensen S.L."/>
            <person name="Zaremba-Niedzwiedzka K."/>
            <person name="Martijn J."/>
            <person name="Lind A.E."/>
            <person name="van Eijk R."/>
            <person name="Schleper C."/>
            <person name="Guy L."/>
            <person name="Ettema T.J."/>
        </authorList>
    </citation>
    <scope>NUCLEOTIDE SEQUENCE</scope>
</reference>
<dbReference type="SMART" id="SM00421">
    <property type="entry name" value="HTH_LUXR"/>
    <property type="match status" value="1"/>
</dbReference>
<dbReference type="GO" id="GO:0006355">
    <property type="term" value="P:regulation of DNA-templated transcription"/>
    <property type="evidence" value="ECO:0007669"/>
    <property type="project" value="InterPro"/>
</dbReference>
<feature type="domain" description="HTH luxR-type" evidence="4">
    <location>
        <begin position="152"/>
        <end position="217"/>
    </location>
</feature>
<evidence type="ECO:0000259" key="4">
    <source>
        <dbReference type="PROSITE" id="PS50043"/>
    </source>
</evidence>
<keyword evidence="1" id="KW-0805">Transcription regulation</keyword>
<accession>A0A0F9JJW7</accession>
<evidence type="ECO:0000256" key="1">
    <source>
        <dbReference type="ARBA" id="ARBA00023015"/>
    </source>
</evidence>
<dbReference type="PANTHER" id="PTHR44688">
    <property type="entry name" value="DNA-BINDING TRANSCRIPTIONAL ACTIVATOR DEVR_DOSR"/>
    <property type="match status" value="1"/>
</dbReference>
<dbReference type="EMBL" id="LAZR01009867">
    <property type="protein sequence ID" value="KKM70164.1"/>
    <property type="molecule type" value="Genomic_DNA"/>
</dbReference>
<dbReference type="PANTHER" id="PTHR44688:SF16">
    <property type="entry name" value="DNA-BINDING TRANSCRIPTIONAL ACTIVATOR DEVR_DOSR"/>
    <property type="match status" value="1"/>
</dbReference>
<dbReference type="AlphaFoldDB" id="A0A0F9JJW7"/>
<keyword evidence="3" id="KW-0804">Transcription</keyword>
<dbReference type="PROSITE" id="PS00622">
    <property type="entry name" value="HTH_LUXR_1"/>
    <property type="match status" value="1"/>
</dbReference>
<dbReference type="InterPro" id="IPR000792">
    <property type="entry name" value="Tscrpt_reg_LuxR_C"/>
</dbReference>
<dbReference type="PRINTS" id="PR00038">
    <property type="entry name" value="HTHLUXR"/>
</dbReference>
<keyword evidence="2" id="KW-0238">DNA-binding</keyword>
<dbReference type="InterPro" id="IPR036388">
    <property type="entry name" value="WH-like_DNA-bd_sf"/>
</dbReference>
<gene>
    <name evidence="5" type="ORF">LCGC14_1443470</name>
</gene>
<proteinExistence type="predicted"/>
<organism evidence="5">
    <name type="scientific">marine sediment metagenome</name>
    <dbReference type="NCBI Taxonomy" id="412755"/>
    <lineage>
        <taxon>unclassified sequences</taxon>
        <taxon>metagenomes</taxon>
        <taxon>ecological metagenomes</taxon>
    </lineage>
</organism>
<dbReference type="CDD" id="cd06170">
    <property type="entry name" value="LuxR_C_like"/>
    <property type="match status" value="1"/>
</dbReference>
<comment type="caution">
    <text evidence="5">The sequence shown here is derived from an EMBL/GenBank/DDBJ whole genome shotgun (WGS) entry which is preliminary data.</text>
</comment>
<dbReference type="GO" id="GO:0003677">
    <property type="term" value="F:DNA binding"/>
    <property type="evidence" value="ECO:0007669"/>
    <property type="project" value="UniProtKB-KW"/>
</dbReference>
<evidence type="ECO:0000256" key="3">
    <source>
        <dbReference type="ARBA" id="ARBA00023163"/>
    </source>
</evidence>
<evidence type="ECO:0000256" key="2">
    <source>
        <dbReference type="ARBA" id="ARBA00023125"/>
    </source>
</evidence>
<dbReference type="Gene3D" id="1.10.10.10">
    <property type="entry name" value="Winged helix-like DNA-binding domain superfamily/Winged helix DNA-binding domain"/>
    <property type="match status" value="1"/>
</dbReference>
<dbReference type="Pfam" id="PF00196">
    <property type="entry name" value="GerE"/>
    <property type="match status" value="1"/>
</dbReference>